<dbReference type="Gene3D" id="1.10.3720.10">
    <property type="entry name" value="MetI-like"/>
    <property type="match status" value="1"/>
</dbReference>
<comment type="subcellular location">
    <subcellularLocation>
        <location evidence="1 8">Cell membrane</location>
        <topology evidence="1 8">Multi-pass membrane protein</topology>
    </subcellularLocation>
</comment>
<evidence type="ECO:0000256" key="2">
    <source>
        <dbReference type="ARBA" id="ARBA00007069"/>
    </source>
</evidence>
<dbReference type="InterPro" id="IPR035906">
    <property type="entry name" value="MetI-like_sf"/>
</dbReference>
<dbReference type="PANTHER" id="PTHR43848:SF2">
    <property type="entry name" value="PUTRESCINE TRANSPORT SYSTEM PERMEASE PROTEIN POTI"/>
    <property type="match status" value="1"/>
</dbReference>
<feature type="transmembrane region" description="Helical" evidence="8">
    <location>
        <begin position="62"/>
        <end position="82"/>
    </location>
</feature>
<dbReference type="InterPro" id="IPR051789">
    <property type="entry name" value="Bact_Polyamine_Transport"/>
</dbReference>
<sequence>MLRAYAVLYIAVLYVPILFIVLFSFHSSAALTFPFEGLSLRWYREALADPALLDAFLNSVKVGLLTTLITTVIGSMAALAFARIGGRLKKIFGFLSFAPIALPGLFIGISLLTLFSQLGMQRSLWTVTLSHVVITLPFFIESCRSRLEFFDLSIEEAARDLGARPFTVFRLVTLPILAPTLIGAAILSFAISFDEVIITVFVSGNQSTLPLYIWSMMRLSVTPLINATSVIAIASVILLVLAMSMILGLRRARARQQRHSRNTAHV</sequence>
<dbReference type="EMBL" id="JAESVP010000008">
    <property type="protein sequence ID" value="MBL4929414.1"/>
    <property type="molecule type" value="Genomic_DNA"/>
</dbReference>
<keyword evidence="5 8" id="KW-0812">Transmembrane</keyword>
<dbReference type="AlphaFoldDB" id="A0A8J7MY37"/>
<evidence type="ECO:0000259" key="9">
    <source>
        <dbReference type="PROSITE" id="PS50928"/>
    </source>
</evidence>
<gene>
    <name evidence="10" type="ORF">JI744_15005</name>
</gene>
<keyword evidence="3 8" id="KW-0813">Transport</keyword>
<feature type="transmembrane region" description="Helical" evidence="8">
    <location>
        <begin position="122"/>
        <end position="140"/>
    </location>
</feature>
<dbReference type="PROSITE" id="PS50928">
    <property type="entry name" value="ABC_TM1"/>
    <property type="match status" value="1"/>
</dbReference>
<dbReference type="SUPFAM" id="SSF161098">
    <property type="entry name" value="MetI-like"/>
    <property type="match status" value="1"/>
</dbReference>
<evidence type="ECO:0000256" key="1">
    <source>
        <dbReference type="ARBA" id="ARBA00004651"/>
    </source>
</evidence>
<dbReference type="RefSeq" id="WP_202661955.1">
    <property type="nucleotide sequence ID" value="NZ_JAESVP010000008.1"/>
</dbReference>
<evidence type="ECO:0000256" key="6">
    <source>
        <dbReference type="ARBA" id="ARBA00022989"/>
    </source>
</evidence>
<keyword evidence="11" id="KW-1185">Reference proteome</keyword>
<organism evidence="10 11">
    <name type="scientific">Fuscibacter oryzae</name>
    <dbReference type="NCBI Taxonomy" id="2803939"/>
    <lineage>
        <taxon>Bacteria</taxon>
        <taxon>Pseudomonadati</taxon>
        <taxon>Pseudomonadota</taxon>
        <taxon>Alphaproteobacteria</taxon>
        <taxon>Rhodobacterales</taxon>
        <taxon>Paracoccaceae</taxon>
        <taxon>Fuscibacter</taxon>
    </lineage>
</organism>
<evidence type="ECO:0000256" key="3">
    <source>
        <dbReference type="ARBA" id="ARBA00022448"/>
    </source>
</evidence>
<evidence type="ECO:0000313" key="10">
    <source>
        <dbReference type="EMBL" id="MBL4929414.1"/>
    </source>
</evidence>
<dbReference type="Proteomes" id="UP000619033">
    <property type="component" value="Unassembled WGS sequence"/>
</dbReference>
<evidence type="ECO:0000313" key="11">
    <source>
        <dbReference type="Proteomes" id="UP000619033"/>
    </source>
</evidence>
<evidence type="ECO:0000256" key="7">
    <source>
        <dbReference type="ARBA" id="ARBA00023136"/>
    </source>
</evidence>
<comment type="caution">
    <text evidence="10">The sequence shown here is derived from an EMBL/GenBank/DDBJ whole genome shotgun (WGS) entry which is preliminary data.</text>
</comment>
<name>A0A8J7MY37_9RHOB</name>
<dbReference type="PANTHER" id="PTHR43848">
    <property type="entry name" value="PUTRESCINE TRANSPORT SYSTEM PERMEASE PROTEIN POTI"/>
    <property type="match status" value="1"/>
</dbReference>
<evidence type="ECO:0000256" key="5">
    <source>
        <dbReference type="ARBA" id="ARBA00022692"/>
    </source>
</evidence>
<protein>
    <submittedName>
        <fullName evidence="10">ABC transporter permease</fullName>
    </submittedName>
</protein>
<feature type="transmembrane region" description="Helical" evidence="8">
    <location>
        <begin position="168"/>
        <end position="191"/>
    </location>
</feature>
<dbReference type="Pfam" id="PF00528">
    <property type="entry name" value="BPD_transp_1"/>
    <property type="match status" value="1"/>
</dbReference>
<proteinExistence type="inferred from homology"/>
<keyword evidence="7 8" id="KW-0472">Membrane</keyword>
<feature type="transmembrane region" description="Helical" evidence="8">
    <location>
        <begin position="7"/>
        <end position="25"/>
    </location>
</feature>
<reference evidence="10" key="1">
    <citation type="submission" date="2021-01" db="EMBL/GenBank/DDBJ databases">
        <title>Genome seq and assembly of Tabrizicola sp. KVB23.</title>
        <authorList>
            <person name="Chhetri G."/>
        </authorList>
    </citation>
    <scope>NUCLEOTIDE SEQUENCE</scope>
    <source>
        <strain evidence="10">KVB23</strain>
    </source>
</reference>
<dbReference type="InterPro" id="IPR000515">
    <property type="entry name" value="MetI-like"/>
</dbReference>
<keyword evidence="4" id="KW-1003">Cell membrane</keyword>
<accession>A0A8J7MY37</accession>
<evidence type="ECO:0000256" key="8">
    <source>
        <dbReference type="RuleBase" id="RU363032"/>
    </source>
</evidence>
<feature type="transmembrane region" description="Helical" evidence="8">
    <location>
        <begin position="94"/>
        <end position="116"/>
    </location>
</feature>
<feature type="transmembrane region" description="Helical" evidence="8">
    <location>
        <begin position="224"/>
        <end position="249"/>
    </location>
</feature>
<dbReference type="GO" id="GO:0005886">
    <property type="term" value="C:plasma membrane"/>
    <property type="evidence" value="ECO:0007669"/>
    <property type="project" value="UniProtKB-SubCell"/>
</dbReference>
<dbReference type="CDD" id="cd06261">
    <property type="entry name" value="TM_PBP2"/>
    <property type="match status" value="1"/>
</dbReference>
<feature type="domain" description="ABC transmembrane type-1" evidence="9">
    <location>
        <begin position="56"/>
        <end position="249"/>
    </location>
</feature>
<evidence type="ECO:0000256" key="4">
    <source>
        <dbReference type="ARBA" id="ARBA00022475"/>
    </source>
</evidence>
<dbReference type="GO" id="GO:0055085">
    <property type="term" value="P:transmembrane transport"/>
    <property type="evidence" value="ECO:0007669"/>
    <property type="project" value="InterPro"/>
</dbReference>
<comment type="similarity">
    <text evidence="2">Belongs to the binding-protein-dependent transport system permease family. CysTW subfamily.</text>
</comment>
<keyword evidence="6 8" id="KW-1133">Transmembrane helix</keyword>